<protein>
    <submittedName>
        <fullName evidence="1">Uncharacterized protein</fullName>
    </submittedName>
</protein>
<name>A0A7W8CRK5_9BACL</name>
<accession>A0A7W8CRK5</accession>
<reference evidence="1 2" key="1">
    <citation type="submission" date="2020-08" db="EMBL/GenBank/DDBJ databases">
        <title>Genomic Encyclopedia of Type Strains, Phase IV (KMG-IV): sequencing the most valuable type-strain genomes for metagenomic binning, comparative biology and taxonomic classification.</title>
        <authorList>
            <person name="Goeker M."/>
        </authorList>
    </citation>
    <scope>NUCLEOTIDE SEQUENCE [LARGE SCALE GENOMIC DNA]</scope>
    <source>
        <strain evidence="1 2">DSM 15895</strain>
    </source>
</reference>
<evidence type="ECO:0000313" key="2">
    <source>
        <dbReference type="Proteomes" id="UP000525923"/>
    </source>
</evidence>
<gene>
    <name evidence="1" type="ORF">HNQ44_000660</name>
</gene>
<comment type="caution">
    <text evidence="1">The sequence shown here is derived from an EMBL/GenBank/DDBJ whole genome shotgun (WGS) entry which is preliminary data.</text>
</comment>
<dbReference type="Proteomes" id="UP000525923">
    <property type="component" value="Unassembled WGS sequence"/>
</dbReference>
<keyword evidence="2" id="KW-1185">Reference proteome</keyword>
<evidence type="ECO:0000313" key="1">
    <source>
        <dbReference type="EMBL" id="MBB5179238.1"/>
    </source>
</evidence>
<sequence>MRTLSADEALSLLVASSCGVSSLRSSAGVAALRSESLRDCLRKVEELVTLFNESYMLTTGLATKTPVGQRRLKTPQERQ</sequence>
<proteinExistence type="predicted"/>
<dbReference type="AlphaFoldDB" id="A0A7W8CRK5"/>
<dbReference type="EMBL" id="JACHHE010000001">
    <property type="protein sequence ID" value="MBB5179238.1"/>
    <property type="molecule type" value="Genomic_DNA"/>
</dbReference>
<organism evidence="1 2">
    <name type="scientific">Planococcus koreensis</name>
    <dbReference type="NCBI Taxonomy" id="112331"/>
    <lineage>
        <taxon>Bacteria</taxon>
        <taxon>Bacillati</taxon>
        <taxon>Bacillota</taxon>
        <taxon>Bacilli</taxon>
        <taxon>Bacillales</taxon>
        <taxon>Caryophanaceae</taxon>
        <taxon>Planococcus</taxon>
    </lineage>
</organism>